<sequence>MQPPEGYPVQSGHVCKLRKSLYGLKQASKQWNQELTSKLLSFGFSQSGHDHCLFIKGADNDFIALLVYVDDILVTSPSDVLIAVVKAYLHNLFTIKDLGLARYFLGLQIAISSAGTSITQTKYIQDILSDTGLLNAKAATTPLPQGIKLNATGGAVLSDLEPYRHLVGHLLYLGFPRPDISYGVQQLSQFLQNPCENHWQAALHVERYLKGTPNHWFIFSFFEFSHGFSLIVMPTGPLA</sequence>
<reference evidence="2" key="1">
    <citation type="submission" date="2020-06" db="EMBL/GenBank/DDBJ databases">
        <authorList>
            <person name="Li T."/>
            <person name="Hu X."/>
            <person name="Zhang T."/>
            <person name="Song X."/>
            <person name="Zhang H."/>
            <person name="Dai N."/>
            <person name="Sheng W."/>
            <person name="Hou X."/>
            <person name="Wei L."/>
        </authorList>
    </citation>
    <scope>NUCLEOTIDE SEQUENCE</scope>
    <source>
        <strain evidence="2">G02</strain>
        <tissue evidence="2">Leaf</tissue>
    </source>
</reference>
<dbReference type="InterPro" id="IPR043502">
    <property type="entry name" value="DNA/RNA_pol_sf"/>
</dbReference>
<protein>
    <submittedName>
        <fullName evidence="2">Retrovirus-related Pol polyprotein from transposon RE1</fullName>
    </submittedName>
</protein>
<name>A0AAW2RHL7_SESRA</name>
<evidence type="ECO:0000259" key="1">
    <source>
        <dbReference type="Pfam" id="PF07727"/>
    </source>
</evidence>
<reference evidence="2" key="2">
    <citation type="journal article" date="2024" name="Plant">
        <title>Genomic evolution and insights into agronomic trait innovations of Sesamum species.</title>
        <authorList>
            <person name="Miao H."/>
            <person name="Wang L."/>
            <person name="Qu L."/>
            <person name="Liu H."/>
            <person name="Sun Y."/>
            <person name="Le M."/>
            <person name="Wang Q."/>
            <person name="Wei S."/>
            <person name="Zheng Y."/>
            <person name="Lin W."/>
            <person name="Duan Y."/>
            <person name="Cao H."/>
            <person name="Xiong S."/>
            <person name="Wang X."/>
            <person name="Wei L."/>
            <person name="Li C."/>
            <person name="Ma Q."/>
            <person name="Ju M."/>
            <person name="Zhao R."/>
            <person name="Li G."/>
            <person name="Mu C."/>
            <person name="Tian Q."/>
            <person name="Mei H."/>
            <person name="Zhang T."/>
            <person name="Gao T."/>
            <person name="Zhang H."/>
        </authorList>
    </citation>
    <scope>NUCLEOTIDE SEQUENCE</scope>
    <source>
        <strain evidence="2">G02</strain>
    </source>
</reference>
<gene>
    <name evidence="2" type="ORF">Sradi_3238300</name>
</gene>
<dbReference type="PANTHER" id="PTHR11439:SF465">
    <property type="entry name" value="REVERSE TRANSCRIPTASE TY1_COPIA-TYPE DOMAIN-CONTAINING PROTEIN"/>
    <property type="match status" value="1"/>
</dbReference>
<dbReference type="SUPFAM" id="SSF56672">
    <property type="entry name" value="DNA/RNA polymerases"/>
    <property type="match status" value="1"/>
</dbReference>
<comment type="caution">
    <text evidence="2">The sequence shown here is derived from an EMBL/GenBank/DDBJ whole genome shotgun (WGS) entry which is preliminary data.</text>
</comment>
<dbReference type="AlphaFoldDB" id="A0AAW2RHL7"/>
<dbReference type="PANTHER" id="PTHR11439">
    <property type="entry name" value="GAG-POL-RELATED RETROTRANSPOSON"/>
    <property type="match status" value="1"/>
</dbReference>
<evidence type="ECO:0000313" key="2">
    <source>
        <dbReference type="EMBL" id="KAL0379328.1"/>
    </source>
</evidence>
<dbReference type="Pfam" id="PF07727">
    <property type="entry name" value="RVT_2"/>
    <property type="match status" value="1"/>
</dbReference>
<accession>A0AAW2RHL7</accession>
<dbReference type="EMBL" id="JACGWJ010000013">
    <property type="protein sequence ID" value="KAL0379328.1"/>
    <property type="molecule type" value="Genomic_DNA"/>
</dbReference>
<feature type="domain" description="Reverse transcriptase Ty1/copia-type" evidence="1">
    <location>
        <begin position="1"/>
        <end position="143"/>
    </location>
</feature>
<dbReference type="InterPro" id="IPR013103">
    <property type="entry name" value="RVT_2"/>
</dbReference>
<proteinExistence type="predicted"/>
<organism evidence="2">
    <name type="scientific">Sesamum radiatum</name>
    <name type="common">Black benniseed</name>
    <dbReference type="NCBI Taxonomy" id="300843"/>
    <lineage>
        <taxon>Eukaryota</taxon>
        <taxon>Viridiplantae</taxon>
        <taxon>Streptophyta</taxon>
        <taxon>Embryophyta</taxon>
        <taxon>Tracheophyta</taxon>
        <taxon>Spermatophyta</taxon>
        <taxon>Magnoliopsida</taxon>
        <taxon>eudicotyledons</taxon>
        <taxon>Gunneridae</taxon>
        <taxon>Pentapetalae</taxon>
        <taxon>asterids</taxon>
        <taxon>lamiids</taxon>
        <taxon>Lamiales</taxon>
        <taxon>Pedaliaceae</taxon>
        <taxon>Sesamum</taxon>
    </lineage>
</organism>